<dbReference type="PROSITE" id="PS00080">
    <property type="entry name" value="MULTICOPPER_OXIDASE2"/>
    <property type="match status" value="1"/>
</dbReference>
<dbReference type="Gene3D" id="2.60.40.420">
    <property type="entry name" value="Cupredoxins - blue copper proteins"/>
    <property type="match status" value="1"/>
</dbReference>
<evidence type="ECO:0000256" key="1">
    <source>
        <dbReference type="ARBA" id="ARBA00010609"/>
    </source>
</evidence>
<dbReference type="GO" id="GO:0005507">
    <property type="term" value="F:copper ion binding"/>
    <property type="evidence" value="ECO:0007669"/>
    <property type="project" value="InterPro"/>
</dbReference>
<name>A0A4S4M5E1_9AGAM</name>
<evidence type="ECO:0000259" key="4">
    <source>
        <dbReference type="Pfam" id="PF07731"/>
    </source>
</evidence>
<dbReference type="GO" id="GO:0004322">
    <property type="term" value="F:ferroxidase activity"/>
    <property type="evidence" value="ECO:0007669"/>
    <property type="project" value="TreeGrafter"/>
</dbReference>
<reference evidence="5 6" key="1">
    <citation type="submission" date="2019-02" db="EMBL/GenBank/DDBJ databases">
        <title>Genome sequencing of the rare red list fungi Bondarzewia mesenterica.</title>
        <authorList>
            <person name="Buettner E."/>
            <person name="Kellner H."/>
        </authorList>
    </citation>
    <scope>NUCLEOTIDE SEQUENCE [LARGE SCALE GENOMIC DNA]</scope>
    <source>
        <strain evidence="5 6">DSM 108281</strain>
    </source>
</reference>
<dbReference type="OrthoDB" id="2121828at2759"/>
<dbReference type="GO" id="GO:0033573">
    <property type="term" value="C:high-affinity iron permease complex"/>
    <property type="evidence" value="ECO:0007669"/>
    <property type="project" value="TreeGrafter"/>
</dbReference>
<dbReference type="Pfam" id="PF07731">
    <property type="entry name" value="Cu-oxidase_2"/>
    <property type="match status" value="1"/>
</dbReference>
<dbReference type="GO" id="GO:0033215">
    <property type="term" value="P:reductive iron assimilation"/>
    <property type="evidence" value="ECO:0007669"/>
    <property type="project" value="TreeGrafter"/>
</dbReference>
<dbReference type="PANTHER" id="PTHR11709:SF361">
    <property type="entry name" value="IRON TRANSPORT MULTICOPPER OXIDASE FET3"/>
    <property type="match status" value="1"/>
</dbReference>
<dbReference type="InterPro" id="IPR011706">
    <property type="entry name" value="Cu-oxidase_C"/>
</dbReference>
<dbReference type="PANTHER" id="PTHR11709">
    <property type="entry name" value="MULTI-COPPER OXIDASE"/>
    <property type="match status" value="1"/>
</dbReference>
<evidence type="ECO:0000313" key="6">
    <source>
        <dbReference type="Proteomes" id="UP000310158"/>
    </source>
</evidence>
<dbReference type="SUPFAM" id="SSF49503">
    <property type="entry name" value="Cupredoxins"/>
    <property type="match status" value="1"/>
</dbReference>
<evidence type="ECO:0000313" key="5">
    <source>
        <dbReference type="EMBL" id="THH20379.1"/>
    </source>
</evidence>
<keyword evidence="2" id="KW-0479">Metal-binding</keyword>
<keyword evidence="3" id="KW-0560">Oxidoreductase</keyword>
<dbReference type="Proteomes" id="UP000310158">
    <property type="component" value="Unassembled WGS sequence"/>
</dbReference>
<dbReference type="InterPro" id="IPR033138">
    <property type="entry name" value="Cu_oxidase_CS"/>
</dbReference>
<protein>
    <recommendedName>
        <fullName evidence="4">Plastocyanin-like domain-containing protein</fullName>
    </recommendedName>
</protein>
<proteinExistence type="inferred from homology"/>
<dbReference type="GO" id="GO:0010106">
    <property type="term" value="P:cellular response to iron ion starvation"/>
    <property type="evidence" value="ECO:0007669"/>
    <property type="project" value="TreeGrafter"/>
</dbReference>
<evidence type="ECO:0000256" key="2">
    <source>
        <dbReference type="ARBA" id="ARBA00022723"/>
    </source>
</evidence>
<sequence length="189" mass="20166">MQLVGRSEDYTSDNTTLNPAIVEGQANPMRRDTVQVPAGTSVTLRVIADNPGAWFFHCHIEWHLEVGLAVTFLEAPLIAQERGGGIPSFLAGHCAALGMPASGNAAGHASTTDLMGLPLGPFPQNNGWHSKGIGAMAGCVLTAVLGMASVTWYSIGEHMTEEEMEDEARAKHAAKLARGRFFGLLKKRE</sequence>
<feature type="domain" description="Plastocyanin-like" evidence="4">
    <location>
        <begin position="2"/>
        <end position="76"/>
    </location>
</feature>
<evidence type="ECO:0000256" key="3">
    <source>
        <dbReference type="ARBA" id="ARBA00023002"/>
    </source>
</evidence>
<gene>
    <name evidence="5" type="ORF">EW146_g993</name>
</gene>
<dbReference type="InterPro" id="IPR045087">
    <property type="entry name" value="Cu-oxidase_fam"/>
</dbReference>
<comment type="similarity">
    <text evidence="1">Belongs to the multicopper oxidase family.</text>
</comment>
<dbReference type="InterPro" id="IPR008972">
    <property type="entry name" value="Cupredoxin"/>
</dbReference>
<dbReference type="InterPro" id="IPR002355">
    <property type="entry name" value="Cu_oxidase_Cu_BS"/>
</dbReference>
<dbReference type="PROSITE" id="PS00079">
    <property type="entry name" value="MULTICOPPER_OXIDASE1"/>
    <property type="match status" value="1"/>
</dbReference>
<comment type="caution">
    <text evidence="5">The sequence shown here is derived from an EMBL/GenBank/DDBJ whole genome shotgun (WGS) entry which is preliminary data.</text>
</comment>
<accession>A0A4S4M5E1</accession>
<organism evidence="5 6">
    <name type="scientific">Bondarzewia mesenterica</name>
    <dbReference type="NCBI Taxonomy" id="1095465"/>
    <lineage>
        <taxon>Eukaryota</taxon>
        <taxon>Fungi</taxon>
        <taxon>Dikarya</taxon>
        <taxon>Basidiomycota</taxon>
        <taxon>Agaricomycotina</taxon>
        <taxon>Agaricomycetes</taxon>
        <taxon>Russulales</taxon>
        <taxon>Bondarzewiaceae</taxon>
        <taxon>Bondarzewia</taxon>
    </lineage>
</organism>
<keyword evidence="6" id="KW-1185">Reference proteome</keyword>
<dbReference type="EMBL" id="SGPL01000023">
    <property type="protein sequence ID" value="THH20379.1"/>
    <property type="molecule type" value="Genomic_DNA"/>
</dbReference>
<dbReference type="AlphaFoldDB" id="A0A4S4M5E1"/>